<keyword evidence="8" id="KW-0808">Transferase</keyword>
<dbReference type="InterPro" id="IPR023213">
    <property type="entry name" value="CAT-like_dom_sf"/>
</dbReference>
<reference evidence="14 15" key="1">
    <citation type="submission" date="2016-10" db="EMBL/GenBank/DDBJ databases">
        <title>Evaluation of Human, Veterinary and Environmental Mycobacterium chelonae Isolates by Core Genome Phylogenomic Analysis, Targeted Gene Comparison, and Anti-microbial Susceptibility Patterns: A Tale of Mistaken Identities.</title>
        <authorList>
            <person name="Fogelson S.B."/>
            <person name="Camus A.C."/>
            <person name="Lorenz W."/>
            <person name="Vasireddy R."/>
            <person name="Vasireddy S."/>
            <person name="Smith T."/>
            <person name="Brown-Elliott B.A."/>
            <person name="Wallace R.J.Jr."/>
            <person name="Hasan N.A."/>
            <person name="Reischl U."/>
            <person name="Sanchez S."/>
        </authorList>
    </citation>
    <scope>NUCLEOTIDE SEQUENCE [LARGE SCALE GENOMIC DNA]</scope>
    <source>
        <strain evidence="14 15">15518</strain>
    </source>
</reference>
<feature type="domain" description="Phthiocerol/phthiodiolone dimycocerosyl transferase C-terminal" evidence="13">
    <location>
        <begin position="211"/>
        <end position="400"/>
    </location>
</feature>
<evidence type="ECO:0000256" key="2">
    <source>
        <dbReference type="ARBA" id="ARBA00000625"/>
    </source>
</evidence>
<dbReference type="Pfam" id="PF16911">
    <property type="entry name" value="PapA_C"/>
    <property type="match status" value="1"/>
</dbReference>
<dbReference type="Proteomes" id="UP000179441">
    <property type="component" value="Unassembled WGS sequence"/>
</dbReference>
<protein>
    <recommendedName>
        <fullName evidence="6">Phthiocerol/phthiodiolone dimycocerosyl transferase</fullName>
        <ecNumber evidence="5">2.3.1.282</ecNumber>
    </recommendedName>
    <alternativeName>
        <fullName evidence="12">Acyltransferase PapA5</fullName>
    </alternativeName>
    <alternativeName>
        <fullName evidence="10">Phthiocerol/phthiodiolone O-acyltransferase</fullName>
    </alternativeName>
    <alternativeName>
        <fullName evidence="11">Polyketide synthase-associated protein A5</fullName>
    </alternativeName>
</protein>
<keyword evidence="7" id="KW-0444">Lipid biosynthesis</keyword>
<evidence type="ECO:0000256" key="5">
    <source>
        <dbReference type="ARBA" id="ARBA00012866"/>
    </source>
</evidence>
<comment type="catalytic activity">
    <reaction evidence="1">
        <text>2 a mycocerosyl-[mycocerosic acid synthase] + a phthiocerol = a dimycocerosyl phthiocerol + 2 holo-[mycocerosic acid synthase].</text>
        <dbReference type="EC" id="2.3.1.282"/>
    </reaction>
</comment>
<sequence>MKSVFEQGDSPLTVLRPLSAHEAMFSTMGVSATFWATTHLRGELNMSSLRQAWQLLTIAHPVLATRIVADGVQLVLTSSPESPAAVEVLDKPLNDLSELPALRFEDGTAVLKVFSQDQSHTVLLGVDHSIADARLGAFYLFMLWHFYTQIVTEGTVPQIIAAPIPDAPETALEHRGILKGALPQKDSFTSTIWGGKQGGEIDELADPPVTWHHRFDQKTTEGVRMAAKTFGVTMHGLITGVIAIAERAQIGAELSDEVNMGFMSPVDFRGHLSPAAAITDVSVGIGMAIGQTRVRANDDPVRIGRRIVEQIQNDLASGVIQQNTHHMESILLANSYGPLITVTNPGIILTPPTPSTLAIEDFRGQLTVSAISDERAPHSPAPSQASGYEVYTFNGQLNIHGRYPGGSFTPQQIAQLREHILTQLNNFAKH</sequence>
<dbReference type="Gene3D" id="3.30.559.10">
    <property type="entry name" value="Chloramphenicol acetyltransferase-like domain"/>
    <property type="match status" value="1"/>
</dbReference>
<evidence type="ECO:0000256" key="12">
    <source>
        <dbReference type="ARBA" id="ARBA00033407"/>
    </source>
</evidence>
<dbReference type="EMBL" id="MLIS01000001">
    <property type="protein sequence ID" value="OHU78835.1"/>
    <property type="molecule type" value="Genomic_DNA"/>
</dbReference>
<keyword evidence="9" id="KW-0012">Acyltransferase</keyword>
<evidence type="ECO:0000313" key="15">
    <source>
        <dbReference type="Proteomes" id="UP000179441"/>
    </source>
</evidence>
<evidence type="ECO:0000256" key="4">
    <source>
        <dbReference type="ARBA" id="ARBA00006558"/>
    </source>
</evidence>
<keyword evidence="15" id="KW-1185">Reference proteome</keyword>
<dbReference type="InterPro" id="IPR031641">
    <property type="entry name" value="PapA_C"/>
</dbReference>
<dbReference type="SUPFAM" id="SSF52777">
    <property type="entry name" value="CoA-dependent acyltransferases"/>
    <property type="match status" value="2"/>
</dbReference>
<accession>A0A1S1MA88</accession>
<gene>
    <name evidence="14" type="ORF">BKG84_10945</name>
</gene>
<dbReference type="AlphaFoldDB" id="A0A1S1MA88"/>
<organism evidence="14 15">
    <name type="scientific">Mycobacteroides chelonae</name>
    <name type="common">Mycobacterium chelonae</name>
    <dbReference type="NCBI Taxonomy" id="1774"/>
    <lineage>
        <taxon>Bacteria</taxon>
        <taxon>Bacillati</taxon>
        <taxon>Actinomycetota</taxon>
        <taxon>Actinomycetes</taxon>
        <taxon>Mycobacteriales</taxon>
        <taxon>Mycobacteriaceae</taxon>
        <taxon>Mycobacteroides</taxon>
    </lineage>
</organism>
<evidence type="ECO:0000256" key="7">
    <source>
        <dbReference type="ARBA" id="ARBA00022516"/>
    </source>
</evidence>
<evidence type="ECO:0000256" key="11">
    <source>
        <dbReference type="ARBA" id="ARBA00032317"/>
    </source>
</evidence>
<dbReference type="Gene3D" id="3.30.559.30">
    <property type="entry name" value="Nonribosomal peptide synthetase, condensation domain"/>
    <property type="match status" value="1"/>
</dbReference>
<comment type="caution">
    <text evidence="14">The sequence shown here is derived from an EMBL/GenBank/DDBJ whole genome shotgun (WGS) entry which is preliminary data.</text>
</comment>
<evidence type="ECO:0000256" key="10">
    <source>
        <dbReference type="ARBA" id="ARBA00030465"/>
    </source>
</evidence>
<comment type="similarity">
    <text evidence="4">Belongs to the acyltransferase PapA5 family.</text>
</comment>
<evidence type="ECO:0000256" key="8">
    <source>
        <dbReference type="ARBA" id="ARBA00022679"/>
    </source>
</evidence>
<evidence type="ECO:0000256" key="3">
    <source>
        <dbReference type="ARBA" id="ARBA00001907"/>
    </source>
</evidence>
<evidence type="ECO:0000259" key="13">
    <source>
        <dbReference type="Pfam" id="PF16911"/>
    </source>
</evidence>
<evidence type="ECO:0000256" key="1">
    <source>
        <dbReference type="ARBA" id="ARBA00000026"/>
    </source>
</evidence>
<dbReference type="EC" id="2.3.1.282" evidence="5"/>
<comment type="catalytic activity">
    <reaction evidence="2">
        <text>2 a mycocerosyl-[mycocerosic acid synthase] + a phenolphthiocerol = a dimycocerosyl phenolphthiocerol + 2 holo-[mycocerosic acid synthase].</text>
        <dbReference type="EC" id="2.3.1.282"/>
    </reaction>
</comment>
<dbReference type="RefSeq" id="WP_070951703.1">
    <property type="nucleotide sequence ID" value="NZ_CP050145.1"/>
</dbReference>
<evidence type="ECO:0000256" key="9">
    <source>
        <dbReference type="ARBA" id="ARBA00023315"/>
    </source>
</evidence>
<name>A0A1S1MA88_MYCCH</name>
<keyword evidence="7" id="KW-0443">Lipid metabolism</keyword>
<dbReference type="GO" id="GO:0016746">
    <property type="term" value="F:acyltransferase activity"/>
    <property type="evidence" value="ECO:0007669"/>
    <property type="project" value="UniProtKB-KW"/>
</dbReference>
<proteinExistence type="inferred from homology"/>
<evidence type="ECO:0000313" key="14">
    <source>
        <dbReference type="EMBL" id="OHU78835.1"/>
    </source>
</evidence>
<comment type="catalytic activity">
    <reaction evidence="3">
        <text>2 a mycocerosyl-[mycocerosic acid synthase] + a phthiodiolone = a dimycocerosyl phthiodiolone + 2 holo-[mycocerosic acid synthase].</text>
        <dbReference type="EC" id="2.3.1.282"/>
    </reaction>
</comment>
<evidence type="ECO:0000256" key="6">
    <source>
        <dbReference type="ARBA" id="ARBA00013449"/>
    </source>
</evidence>